<gene>
    <name evidence="2" type="ORF">LWI29_022062</name>
</gene>
<organism evidence="2 3">
    <name type="scientific">Acer saccharum</name>
    <name type="common">Sugar maple</name>
    <dbReference type="NCBI Taxonomy" id="4024"/>
    <lineage>
        <taxon>Eukaryota</taxon>
        <taxon>Viridiplantae</taxon>
        <taxon>Streptophyta</taxon>
        <taxon>Embryophyta</taxon>
        <taxon>Tracheophyta</taxon>
        <taxon>Spermatophyta</taxon>
        <taxon>Magnoliopsida</taxon>
        <taxon>eudicotyledons</taxon>
        <taxon>Gunneridae</taxon>
        <taxon>Pentapetalae</taxon>
        <taxon>rosids</taxon>
        <taxon>malvids</taxon>
        <taxon>Sapindales</taxon>
        <taxon>Sapindaceae</taxon>
        <taxon>Hippocastanoideae</taxon>
        <taxon>Acereae</taxon>
        <taxon>Acer</taxon>
    </lineage>
</organism>
<keyword evidence="3" id="KW-1185">Reference proteome</keyword>
<dbReference type="EMBL" id="JAUESC010000004">
    <property type="protein sequence ID" value="KAK0597129.1"/>
    <property type="molecule type" value="Genomic_DNA"/>
</dbReference>
<evidence type="ECO:0000259" key="1">
    <source>
        <dbReference type="Pfam" id="PF13456"/>
    </source>
</evidence>
<dbReference type="Pfam" id="PF13456">
    <property type="entry name" value="RVT_3"/>
    <property type="match status" value="1"/>
</dbReference>
<dbReference type="InterPro" id="IPR053151">
    <property type="entry name" value="RNase_H-like"/>
</dbReference>
<name>A0AA39VS94_ACESA</name>
<dbReference type="CDD" id="cd06222">
    <property type="entry name" value="RNase_H_like"/>
    <property type="match status" value="1"/>
</dbReference>
<dbReference type="GO" id="GO:0003676">
    <property type="term" value="F:nucleic acid binding"/>
    <property type="evidence" value="ECO:0007669"/>
    <property type="project" value="InterPro"/>
</dbReference>
<dbReference type="InterPro" id="IPR044730">
    <property type="entry name" value="RNase_H-like_dom_plant"/>
</dbReference>
<dbReference type="GO" id="GO:0004523">
    <property type="term" value="F:RNA-DNA hybrid ribonuclease activity"/>
    <property type="evidence" value="ECO:0007669"/>
    <property type="project" value="InterPro"/>
</dbReference>
<evidence type="ECO:0000313" key="2">
    <source>
        <dbReference type="EMBL" id="KAK0597129.1"/>
    </source>
</evidence>
<dbReference type="Proteomes" id="UP001168877">
    <property type="component" value="Unassembled WGS sequence"/>
</dbReference>
<protein>
    <recommendedName>
        <fullName evidence="1">RNase H type-1 domain-containing protein</fullName>
    </recommendedName>
</protein>
<dbReference type="PANTHER" id="PTHR47723">
    <property type="entry name" value="OS05G0353850 PROTEIN"/>
    <property type="match status" value="1"/>
</dbReference>
<reference evidence="2" key="1">
    <citation type="journal article" date="2022" name="Plant J.">
        <title>Strategies of tolerance reflected in two North American maple genomes.</title>
        <authorList>
            <person name="McEvoy S.L."/>
            <person name="Sezen U.U."/>
            <person name="Trouern-Trend A."/>
            <person name="McMahon S.M."/>
            <person name="Schaberg P.G."/>
            <person name="Yang J."/>
            <person name="Wegrzyn J.L."/>
            <person name="Swenson N.G."/>
        </authorList>
    </citation>
    <scope>NUCLEOTIDE SEQUENCE</scope>
    <source>
        <strain evidence="2">NS2018</strain>
    </source>
</reference>
<sequence length="114" mass="12101">MLEAHACLEGLQLAFDVGISGVILESDAAGVIQLLSDHIIPRTEMGAIIRASLALSSFVNLRSSVAVRRGANSVAHSLAQAALSLDGSMVWLEDLPSDISRLICFDSSSFFCPR</sequence>
<dbReference type="InterPro" id="IPR002156">
    <property type="entry name" value="RNaseH_domain"/>
</dbReference>
<accession>A0AA39VS94</accession>
<reference evidence="2" key="2">
    <citation type="submission" date="2023-06" db="EMBL/GenBank/DDBJ databases">
        <authorList>
            <person name="Swenson N.G."/>
            <person name="Wegrzyn J.L."/>
            <person name="Mcevoy S.L."/>
        </authorList>
    </citation>
    <scope>NUCLEOTIDE SEQUENCE</scope>
    <source>
        <strain evidence="2">NS2018</strain>
        <tissue evidence="2">Leaf</tissue>
    </source>
</reference>
<comment type="caution">
    <text evidence="2">The sequence shown here is derived from an EMBL/GenBank/DDBJ whole genome shotgun (WGS) entry which is preliminary data.</text>
</comment>
<evidence type="ECO:0000313" key="3">
    <source>
        <dbReference type="Proteomes" id="UP001168877"/>
    </source>
</evidence>
<dbReference type="PANTHER" id="PTHR47723:SF21">
    <property type="entry name" value="POLYNUCLEOTIDYL TRANSFERASE, RIBONUCLEASE H-LIKE SUPERFAMILY PROTEIN"/>
    <property type="match status" value="1"/>
</dbReference>
<dbReference type="AlphaFoldDB" id="A0AA39VS94"/>
<dbReference type="Gene3D" id="3.30.420.10">
    <property type="entry name" value="Ribonuclease H-like superfamily/Ribonuclease H"/>
    <property type="match status" value="1"/>
</dbReference>
<feature type="domain" description="RNase H type-1" evidence="1">
    <location>
        <begin position="3"/>
        <end position="82"/>
    </location>
</feature>
<dbReference type="InterPro" id="IPR036397">
    <property type="entry name" value="RNaseH_sf"/>
</dbReference>
<proteinExistence type="predicted"/>